<accession>A0A1M4MIQ7</accession>
<dbReference type="EMBL" id="FMID01000017">
    <property type="protein sequence ID" value="SCL74746.1"/>
    <property type="molecule type" value="Genomic_DNA"/>
</dbReference>
<protein>
    <submittedName>
        <fullName evidence="2">Uncharacterized protein</fullName>
    </submittedName>
</protein>
<gene>
    <name evidence="2" type="ORF">L21_0629</name>
</gene>
<feature type="transmembrane region" description="Helical" evidence="1">
    <location>
        <begin position="50"/>
        <end position="69"/>
    </location>
</feature>
<name>A0A1M4MIQ7_9EURY</name>
<feature type="transmembrane region" description="Helical" evidence="1">
    <location>
        <begin position="75"/>
        <end position="95"/>
    </location>
</feature>
<proteinExistence type="predicted"/>
<dbReference type="RefSeq" id="WP_074369037.1">
    <property type="nucleotide sequence ID" value="NZ_FMID01000017.1"/>
</dbReference>
<feature type="transmembrane region" description="Helical" evidence="1">
    <location>
        <begin position="144"/>
        <end position="165"/>
    </location>
</feature>
<dbReference type="AlphaFoldDB" id="A0A1M4MIQ7"/>
<reference evidence="2 3" key="1">
    <citation type="submission" date="2016-08" db="EMBL/GenBank/DDBJ databases">
        <authorList>
            <person name="Seilhamer J.J."/>
        </authorList>
    </citation>
    <scope>NUCLEOTIDE SEQUENCE [LARGE SCALE GENOMIC DNA]</scope>
    <source>
        <strain evidence="2">L21-II-0</strain>
    </source>
</reference>
<evidence type="ECO:0000256" key="1">
    <source>
        <dbReference type="SAM" id="Phobius"/>
    </source>
</evidence>
<keyword evidence="1" id="KW-0812">Transmembrane</keyword>
<evidence type="ECO:0000313" key="2">
    <source>
        <dbReference type="EMBL" id="SCL74746.1"/>
    </source>
</evidence>
<keyword evidence="1" id="KW-1133">Transmembrane helix</keyword>
<dbReference type="OrthoDB" id="107780at2157"/>
<dbReference type="Proteomes" id="UP000184671">
    <property type="component" value="Unassembled WGS sequence"/>
</dbReference>
<organism evidence="2 3">
    <name type="scientific">Methanoculleus chikugoensis</name>
    <dbReference type="NCBI Taxonomy" id="118126"/>
    <lineage>
        <taxon>Archaea</taxon>
        <taxon>Methanobacteriati</taxon>
        <taxon>Methanobacteriota</taxon>
        <taxon>Stenosarchaea group</taxon>
        <taxon>Methanomicrobia</taxon>
        <taxon>Methanomicrobiales</taxon>
        <taxon>Methanomicrobiaceae</taxon>
        <taxon>Methanoculleus</taxon>
    </lineage>
</organism>
<sequence length="173" mass="17957">MTGVYARFAYPGRSIYGAADLSPVLLLFCIVSLAGAALFSVALAQEGGRWWAAVPFAALLAALAVFGPVPQSSGISLFATVLLAPAALALLLGALPVRQGTFAWFSVIEAGIISLFGMAWAYGLFLAPSLPANIRVDSPSLYEFAGAAYVYAGLPLLGIMLLALASQCSRQAR</sequence>
<feature type="transmembrane region" description="Helical" evidence="1">
    <location>
        <begin position="102"/>
        <end position="124"/>
    </location>
</feature>
<feature type="transmembrane region" description="Helical" evidence="1">
    <location>
        <begin position="24"/>
        <end position="43"/>
    </location>
</feature>
<keyword evidence="1" id="KW-0472">Membrane</keyword>
<evidence type="ECO:0000313" key="3">
    <source>
        <dbReference type="Proteomes" id="UP000184671"/>
    </source>
</evidence>